<evidence type="ECO:0000256" key="6">
    <source>
        <dbReference type="SAM" id="Phobius"/>
    </source>
</evidence>
<evidence type="ECO:0000256" key="7">
    <source>
        <dbReference type="SAM" id="SignalP"/>
    </source>
</evidence>
<evidence type="ECO:0000256" key="5">
    <source>
        <dbReference type="ARBA" id="ARBA00023136"/>
    </source>
</evidence>
<dbReference type="AlphaFoldDB" id="A0A7H9B4A9"/>
<dbReference type="Proteomes" id="UP000509704">
    <property type="component" value="Chromosome 4"/>
</dbReference>
<keyword evidence="3 6" id="KW-0812">Transmembrane</keyword>
<dbReference type="RefSeq" id="XP_037144536.1">
    <property type="nucleotide sequence ID" value="XM_037288641.1"/>
</dbReference>
<evidence type="ECO:0000256" key="4">
    <source>
        <dbReference type="ARBA" id="ARBA00022989"/>
    </source>
</evidence>
<keyword evidence="5 6" id="KW-0472">Membrane</keyword>
<keyword evidence="7" id="KW-0732">Signal</keyword>
<sequence length="322" mass="37076">MKFLRILYLLVLLFAGQSKAVLEAADALQLKDFSGVITVTEDNYEELSRGVPNYFMALFITTSRPVKEGVRCVICDDFEPILRKVAVTISKQAPHAQILFLKADVAFNKLLVKDLKISSIPHMLIFPPPVDDKFQWKSSSFYQYELKEERIRDALHFGDFLAKILKVFIKVDQKFEYQEFFSYFIACIVIFSIFKRVVLPKIPNKPKFFSMLVSLLILLLSITGLKFTQINSVPFIARDPKGNIMYFSGGTGWQFGIEILSVSAMYIVMGVLFCMMLYIHSFSMNDRLRWVLSAVCSCLLFYLCSYYVSCFDIKSPGYPYKF</sequence>
<keyword evidence="9" id="KW-1185">Reference proteome</keyword>
<comment type="similarity">
    <text evidence="2">Belongs to the OST3/OST6 family.</text>
</comment>
<feature type="transmembrane region" description="Helical" evidence="6">
    <location>
        <begin position="255"/>
        <end position="278"/>
    </location>
</feature>
<dbReference type="InterPro" id="IPR021149">
    <property type="entry name" value="OligosaccharylTrfase_OST3/OST6"/>
</dbReference>
<keyword evidence="4 6" id="KW-1133">Transmembrane helix</keyword>
<gene>
    <name evidence="8" type="ORF">HG535_0D05180</name>
</gene>
<dbReference type="EMBL" id="CP058607">
    <property type="protein sequence ID" value="QLG72809.1"/>
    <property type="molecule type" value="Genomic_DNA"/>
</dbReference>
<evidence type="ECO:0000256" key="3">
    <source>
        <dbReference type="ARBA" id="ARBA00022692"/>
    </source>
</evidence>
<organism evidence="8 9">
    <name type="scientific">Zygotorulaspora mrakii</name>
    <name type="common">Zygosaccharomyces mrakii</name>
    <dbReference type="NCBI Taxonomy" id="42260"/>
    <lineage>
        <taxon>Eukaryota</taxon>
        <taxon>Fungi</taxon>
        <taxon>Dikarya</taxon>
        <taxon>Ascomycota</taxon>
        <taxon>Saccharomycotina</taxon>
        <taxon>Saccharomycetes</taxon>
        <taxon>Saccharomycetales</taxon>
        <taxon>Saccharomycetaceae</taxon>
        <taxon>Zygotorulaspora</taxon>
    </lineage>
</organism>
<feature type="transmembrane region" description="Helical" evidence="6">
    <location>
        <begin position="290"/>
        <end position="308"/>
    </location>
</feature>
<name>A0A7H9B4A9_ZYGMR</name>
<dbReference type="InterPro" id="IPR036249">
    <property type="entry name" value="Thioredoxin-like_sf"/>
</dbReference>
<accession>A0A7H9B4A9</accession>
<protein>
    <recommendedName>
        <fullName evidence="10">Dolichyl-diphosphooligosaccharide--protein glycosyltransferase subunit OST6</fullName>
    </recommendedName>
</protein>
<feature type="transmembrane region" description="Helical" evidence="6">
    <location>
        <begin position="208"/>
        <end position="225"/>
    </location>
</feature>
<evidence type="ECO:0000256" key="1">
    <source>
        <dbReference type="ARBA" id="ARBA00004477"/>
    </source>
</evidence>
<evidence type="ECO:0000313" key="9">
    <source>
        <dbReference type="Proteomes" id="UP000509704"/>
    </source>
</evidence>
<feature type="transmembrane region" description="Helical" evidence="6">
    <location>
        <begin position="180"/>
        <end position="199"/>
    </location>
</feature>
<dbReference type="GO" id="GO:0018279">
    <property type="term" value="P:protein N-linked glycosylation via asparagine"/>
    <property type="evidence" value="ECO:0007669"/>
    <property type="project" value="TreeGrafter"/>
</dbReference>
<feature type="chain" id="PRO_5028915712" description="Dolichyl-diphosphooligosaccharide--protein glycosyltransferase subunit OST6" evidence="7">
    <location>
        <begin position="21"/>
        <end position="322"/>
    </location>
</feature>
<evidence type="ECO:0000256" key="2">
    <source>
        <dbReference type="ARBA" id="ARBA00009561"/>
    </source>
</evidence>
<evidence type="ECO:0008006" key="10">
    <source>
        <dbReference type="Google" id="ProtNLM"/>
    </source>
</evidence>
<dbReference type="PANTHER" id="PTHR12692">
    <property type="entry name" value="DOLICHYL-DIPHOSPHOOLIGOSACCHARIDE--PROTEIN GLYCOSYLTRANSFERASE-RELATED"/>
    <property type="match status" value="1"/>
</dbReference>
<feature type="signal peptide" evidence="7">
    <location>
        <begin position="1"/>
        <end position="20"/>
    </location>
</feature>
<comment type="subcellular location">
    <subcellularLocation>
        <location evidence="1">Endoplasmic reticulum membrane</location>
        <topology evidence="1">Multi-pass membrane protein</topology>
    </subcellularLocation>
</comment>
<dbReference type="OrthoDB" id="67566at2759"/>
<dbReference type="GO" id="GO:0008250">
    <property type="term" value="C:oligosaccharyltransferase complex"/>
    <property type="evidence" value="ECO:0007669"/>
    <property type="project" value="TreeGrafter"/>
</dbReference>
<reference evidence="8 9" key="1">
    <citation type="submission" date="2020-07" db="EMBL/GenBank/DDBJ databases">
        <title>The yeast mating-type switching endonuclease HO is a domesticated member of an unorthodox homing genetic element family.</title>
        <authorList>
            <person name="Coughlan A.Y."/>
            <person name="Lombardi L."/>
            <person name="Braun-Galleani S."/>
            <person name="Martos A.R."/>
            <person name="Galeote V."/>
            <person name="Bigey F."/>
            <person name="Dequin S."/>
            <person name="Byrne K.P."/>
            <person name="Wolfe K.H."/>
        </authorList>
    </citation>
    <scope>NUCLEOTIDE SEQUENCE [LARGE SCALE GENOMIC DNA]</scope>
    <source>
        <strain evidence="8 9">NRRL Y-6702</strain>
    </source>
</reference>
<dbReference type="KEGG" id="zmk:HG535_0D05180"/>
<dbReference type="PANTHER" id="PTHR12692:SF3">
    <property type="entry name" value="DOLICHYL-DIPHOSPHOOLIGOSACCHARIDE--PROTEIN GLYCOSYLTRANSFERASE SUBUNIT OST6"/>
    <property type="match status" value="1"/>
</dbReference>
<proteinExistence type="inferred from homology"/>
<dbReference type="GeneID" id="59236532"/>
<dbReference type="Pfam" id="PF04756">
    <property type="entry name" value="OST3_OST6"/>
    <property type="match status" value="1"/>
</dbReference>
<dbReference type="SUPFAM" id="SSF52833">
    <property type="entry name" value="Thioredoxin-like"/>
    <property type="match status" value="1"/>
</dbReference>
<evidence type="ECO:0000313" key="8">
    <source>
        <dbReference type="EMBL" id="QLG72809.1"/>
    </source>
</evidence>
<dbReference type="Gene3D" id="3.40.30.10">
    <property type="entry name" value="Glutaredoxin"/>
    <property type="match status" value="1"/>
</dbReference>